<keyword evidence="2" id="KW-0456">Lyase</keyword>
<comment type="similarity">
    <text evidence="1">Belongs to the class-IV pyridoxal-phosphate-dependent aminotransferase family.</text>
</comment>
<reference evidence="2 3" key="1">
    <citation type="submission" date="2022-11" db="EMBL/GenBank/DDBJ databases">
        <title>Anaerobic phenanthrene biodegradation by a DNRA strain PheN6.</title>
        <authorList>
            <person name="Zhang Z."/>
        </authorList>
    </citation>
    <scope>NUCLEOTIDE SEQUENCE [LARGE SCALE GENOMIC DNA]</scope>
    <source>
        <strain evidence="2 3">PheN6</strain>
    </source>
</reference>
<dbReference type="PANTHER" id="PTHR42743:SF11">
    <property type="entry name" value="AMINODEOXYCHORISMATE LYASE"/>
    <property type="match status" value="1"/>
</dbReference>
<gene>
    <name evidence="2" type="ORF">OO014_11990</name>
</gene>
<dbReference type="InterPro" id="IPR001544">
    <property type="entry name" value="Aminotrans_IV"/>
</dbReference>
<name>A0ABT5GJW8_9MICO</name>
<dbReference type="EC" id="4.1.3.38" evidence="2"/>
<organism evidence="2 3">
    <name type="scientific">Intrasporangium calvum</name>
    <dbReference type="NCBI Taxonomy" id="53358"/>
    <lineage>
        <taxon>Bacteria</taxon>
        <taxon>Bacillati</taxon>
        <taxon>Actinomycetota</taxon>
        <taxon>Actinomycetes</taxon>
        <taxon>Micrococcales</taxon>
        <taxon>Intrasporangiaceae</taxon>
        <taxon>Intrasporangium</taxon>
    </lineage>
</organism>
<dbReference type="InterPro" id="IPR050571">
    <property type="entry name" value="Class-IV_PLP-Dep_Aminotrnsfr"/>
</dbReference>
<dbReference type="GO" id="GO:0008696">
    <property type="term" value="F:4-amino-4-deoxychorismate lyase activity"/>
    <property type="evidence" value="ECO:0007669"/>
    <property type="project" value="UniProtKB-EC"/>
</dbReference>
<dbReference type="InterPro" id="IPR043131">
    <property type="entry name" value="BCAT-like_N"/>
</dbReference>
<dbReference type="RefSeq" id="WP_272462556.1">
    <property type="nucleotide sequence ID" value="NZ_JAPFQL010000048.1"/>
</dbReference>
<protein>
    <submittedName>
        <fullName evidence="2">Aminodeoxychorismate lyase</fullName>
        <ecNumber evidence="2">4.1.3.38</ecNumber>
    </submittedName>
</protein>
<dbReference type="Proteomes" id="UP001150259">
    <property type="component" value="Unassembled WGS sequence"/>
</dbReference>
<accession>A0ABT5GJW8</accession>
<dbReference type="SUPFAM" id="SSF56752">
    <property type="entry name" value="D-aminoacid aminotransferase-like PLP-dependent enzymes"/>
    <property type="match status" value="1"/>
</dbReference>
<dbReference type="EMBL" id="JAPFQL010000048">
    <property type="protein sequence ID" value="MDC5697981.1"/>
    <property type="molecule type" value="Genomic_DNA"/>
</dbReference>
<evidence type="ECO:0000313" key="2">
    <source>
        <dbReference type="EMBL" id="MDC5697981.1"/>
    </source>
</evidence>
<dbReference type="PANTHER" id="PTHR42743">
    <property type="entry name" value="AMINO-ACID AMINOTRANSFERASE"/>
    <property type="match status" value="1"/>
</dbReference>
<proteinExistence type="inferred from homology"/>
<comment type="caution">
    <text evidence="2">The sequence shown here is derived from an EMBL/GenBank/DDBJ whole genome shotgun (WGS) entry which is preliminary data.</text>
</comment>
<dbReference type="NCBIfam" id="NF005888">
    <property type="entry name" value="PRK07849.1-3"/>
    <property type="match status" value="1"/>
</dbReference>
<evidence type="ECO:0000256" key="1">
    <source>
        <dbReference type="ARBA" id="ARBA00009320"/>
    </source>
</evidence>
<dbReference type="Gene3D" id="3.30.470.10">
    <property type="match status" value="1"/>
</dbReference>
<dbReference type="InterPro" id="IPR036038">
    <property type="entry name" value="Aminotransferase-like"/>
</dbReference>
<dbReference type="Gene3D" id="3.20.10.10">
    <property type="entry name" value="D-amino Acid Aminotransferase, subunit A, domain 2"/>
    <property type="match status" value="1"/>
</dbReference>
<keyword evidence="3" id="KW-1185">Reference proteome</keyword>
<evidence type="ECO:0000313" key="3">
    <source>
        <dbReference type="Proteomes" id="UP001150259"/>
    </source>
</evidence>
<sequence>MTEVPHVVAVLGQGVVDPDQPVVTADDLGLTRGDGCFDSARVLTDEAGTASVVDLDDHLGRLARSARALEIDDPGVEAWHDLVAAALAAWSTPGEAILKLVLTRGREWRSSGPTAFLSIEHLRDLCVGEVGPPRTITAVTLTRGHPSDAFRDAPWLLGGVKTVSYVVNVAARREAARRGADDVIFTTTDGFALDGPTSGLLVARDGALLTTPTGDTGILESVTVEAVLAAARADGWPTRHELVPVEDLYTADGVWLVSAGRGPVLITKLDARPLAVDDALAKQVAGWAGF</sequence>
<dbReference type="Pfam" id="PF01063">
    <property type="entry name" value="Aminotran_4"/>
    <property type="match status" value="1"/>
</dbReference>
<dbReference type="InterPro" id="IPR043132">
    <property type="entry name" value="BCAT-like_C"/>
</dbReference>